<feature type="domain" description="Sialate O-acetylesterase" evidence="3">
    <location>
        <begin position="106"/>
        <end position="357"/>
    </location>
</feature>
<dbReference type="InterPro" id="IPR005181">
    <property type="entry name" value="SASA"/>
</dbReference>
<dbReference type="AlphaFoldDB" id="A0A1T5DJU1"/>
<feature type="signal peptide" evidence="2">
    <location>
        <begin position="1"/>
        <end position="20"/>
    </location>
</feature>
<proteinExistence type="predicted"/>
<dbReference type="GO" id="GO:0001681">
    <property type="term" value="F:sialate O-acetylesterase activity"/>
    <property type="evidence" value="ECO:0007669"/>
    <property type="project" value="InterPro"/>
</dbReference>
<keyword evidence="2" id="KW-0732">Signal</keyword>
<dbReference type="InterPro" id="IPR036514">
    <property type="entry name" value="SGNH_hydro_sf"/>
</dbReference>
<gene>
    <name evidence="4" type="ORF">SAMN05660349_02483</name>
</gene>
<evidence type="ECO:0000256" key="2">
    <source>
        <dbReference type="SAM" id="SignalP"/>
    </source>
</evidence>
<keyword evidence="1" id="KW-0378">Hydrolase</keyword>
<dbReference type="InterPro" id="IPR039329">
    <property type="entry name" value="SIAE"/>
</dbReference>
<dbReference type="RefSeq" id="WP_079683931.1">
    <property type="nucleotide sequence ID" value="NZ_FUYQ01000019.1"/>
</dbReference>
<accession>A0A1T5DJU1</accession>
<dbReference type="Pfam" id="PF03629">
    <property type="entry name" value="SASA"/>
    <property type="match status" value="1"/>
</dbReference>
<protein>
    <submittedName>
        <fullName evidence="4">Sialate O-acetylesterase</fullName>
    </submittedName>
</protein>
<keyword evidence="5" id="KW-1185">Reference proteome</keyword>
<dbReference type="Gene3D" id="3.40.50.1110">
    <property type="entry name" value="SGNH hydrolase"/>
    <property type="match status" value="1"/>
</dbReference>
<dbReference type="SUPFAM" id="SSF52266">
    <property type="entry name" value="SGNH hydrolase"/>
    <property type="match status" value="1"/>
</dbReference>
<name>A0A1T5DJU1_9BACT</name>
<dbReference type="EMBL" id="FUYQ01000019">
    <property type="protein sequence ID" value="SKB71969.1"/>
    <property type="molecule type" value="Genomic_DNA"/>
</dbReference>
<feature type="chain" id="PRO_5012617357" evidence="2">
    <location>
        <begin position="21"/>
        <end position="472"/>
    </location>
</feature>
<dbReference type="PANTHER" id="PTHR22901:SF0">
    <property type="entry name" value="SIALATE O-ACETYLESTERASE"/>
    <property type="match status" value="1"/>
</dbReference>
<dbReference type="GO" id="GO:0005975">
    <property type="term" value="P:carbohydrate metabolic process"/>
    <property type="evidence" value="ECO:0007669"/>
    <property type="project" value="TreeGrafter"/>
</dbReference>
<evidence type="ECO:0000259" key="3">
    <source>
        <dbReference type="Pfam" id="PF03629"/>
    </source>
</evidence>
<reference evidence="5" key="1">
    <citation type="submission" date="2017-02" db="EMBL/GenBank/DDBJ databases">
        <authorList>
            <person name="Varghese N."/>
            <person name="Submissions S."/>
        </authorList>
    </citation>
    <scope>NUCLEOTIDE SEQUENCE [LARGE SCALE GENOMIC DNA]</scope>
    <source>
        <strain evidence="5">DSM 24967</strain>
    </source>
</reference>
<dbReference type="PANTHER" id="PTHR22901">
    <property type="entry name" value="SIALATE O-ACETYLESTERASE"/>
    <property type="match status" value="1"/>
</dbReference>
<dbReference type="Proteomes" id="UP000190852">
    <property type="component" value="Unassembled WGS sequence"/>
</dbReference>
<evidence type="ECO:0000313" key="4">
    <source>
        <dbReference type="EMBL" id="SKB71969.1"/>
    </source>
</evidence>
<evidence type="ECO:0000256" key="1">
    <source>
        <dbReference type="ARBA" id="ARBA00022801"/>
    </source>
</evidence>
<organism evidence="4 5">
    <name type="scientific">Parabacteroides chartae</name>
    <dbReference type="NCBI Taxonomy" id="1037355"/>
    <lineage>
        <taxon>Bacteria</taxon>
        <taxon>Pseudomonadati</taxon>
        <taxon>Bacteroidota</taxon>
        <taxon>Bacteroidia</taxon>
        <taxon>Bacteroidales</taxon>
        <taxon>Tannerellaceae</taxon>
        <taxon>Parabacteroides</taxon>
    </lineage>
</organism>
<sequence>MKKIILGFILFLVCSAVSFAKVKLPDIIGDNMVLQQNTKVKLWGEATPNRKIAITTSWNNLTYNGVSDAKGNWVVLVATPKASYQKHEIVINDGEKTTLKNVLIGEVWFCSGQSNMQMPLNGFWNCPIEGANALIATSGQFKHIRVATIPNVGKTEPQSSCEGKWMESNPGNAAQFSATAFHFAMMLSKSLDIPVGIINCSWGGSTVEGWMKKEILQNYPDVDLSLAGTDKIHPMLQPMIMYNGMLKPLVNYTIKGFLWYQGESNVGRHQTYADRLATMVKLWREEWGLGELPFYFVEIAPFEYGEGDAAAYLREAQFNAQRLIPNSGMISTNDLVEDYERKNIHPKNKTKVGERLCYMALANTYGFKNSVWCYGPSYKSMEINEGKAYISFDHAQEGFSREEGIIGFEMAGADKIFYPAEARADFNKKIVVVSCDKVKEPAAVRYCFRNFLIGNLYNHRELPVVPFRTDNW</sequence>
<evidence type="ECO:0000313" key="5">
    <source>
        <dbReference type="Proteomes" id="UP000190852"/>
    </source>
</evidence>